<dbReference type="PROSITE" id="PS51084">
    <property type="entry name" value="HIT_2"/>
    <property type="match status" value="1"/>
</dbReference>
<proteinExistence type="predicted"/>
<dbReference type="Pfam" id="PF01230">
    <property type="entry name" value="HIT"/>
    <property type="match status" value="1"/>
</dbReference>
<dbReference type="InterPro" id="IPR026026">
    <property type="entry name" value="HIT_Hint"/>
</dbReference>
<dbReference type="Proteomes" id="UP001144805">
    <property type="component" value="Unassembled WGS sequence"/>
</dbReference>
<accession>A0A9X3E0E9</accession>
<comment type="caution">
    <text evidence="3">The sequence shown here is derived from an EMBL/GenBank/DDBJ whole genome shotgun (WGS) entry which is preliminary data.</text>
</comment>
<evidence type="ECO:0000313" key="4">
    <source>
        <dbReference type="Proteomes" id="UP001144805"/>
    </source>
</evidence>
<dbReference type="AlphaFoldDB" id="A0A9X3E0E9"/>
<dbReference type="InterPro" id="IPR036265">
    <property type="entry name" value="HIT-like_sf"/>
</dbReference>
<gene>
    <name evidence="3" type="ORF">OSH07_08525</name>
</gene>
<evidence type="ECO:0000259" key="2">
    <source>
        <dbReference type="PROSITE" id="PS51084"/>
    </source>
</evidence>
<dbReference type="PIRSF" id="PIRSF000714">
    <property type="entry name" value="HIT"/>
    <property type="match status" value="1"/>
</dbReference>
<organism evidence="3 4">
    <name type="scientific">Kaistia nematophila</name>
    <dbReference type="NCBI Taxonomy" id="2994654"/>
    <lineage>
        <taxon>Bacteria</taxon>
        <taxon>Pseudomonadati</taxon>
        <taxon>Pseudomonadota</taxon>
        <taxon>Alphaproteobacteria</taxon>
        <taxon>Hyphomicrobiales</taxon>
        <taxon>Kaistiaceae</taxon>
        <taxon>Kaistia</taxon>
    </lineage>
</organism>
<feature type="domain" description="HIT" evidence="2">
    <location>
        <begin position="37"/>
        <end position="106"/>
    </location>
</feature>
<dbReference type="Gene3D" id="3.30.428.10">
    <property type="entry name" value="HIT-like"/>
    <property type="match status" value="1"/>
</dbReference>
<dbReference type="RefSeq" id="WP_266338213.1">
    <property type="nucleotide sequence ID" value="NZ_JAPKNK010000003.1"/>
</dbReference>
<dbReference type="SUPFAM" id="SSF54197">
    <property type="entry name" value="HIT-like"/>
    <property type="match status" value="1"/>
</dbReference>
<sequence>MSAAFEVAERIAADSVLVAEWPLCQVRLMDDRRFPWLLLLPRRAGLEEWTELDEAELAVLAVEIKRAGEALGAVATFDKLNVGALGNIVRQMHVHVIGRSVDDAAWPGPVWGQGTRESYPDVERADLVRRLQNHLGAAR</sequence>
<keyword evidence="4" id="KW-1185">Reference proteome</keyword>
<name>A0A9X3E0E9_9HYPH</name>
<comment type="caution">
    <text evidence="1">Lacks conserved residue(s) required for the propagation of feature annotation.</text>
</comment>
<dbReference type="InterPro" id="IPR011146">
    <property type="entry name" value="HIT-like"/>
</dbReference>
<protein>
    <submittedName>
        <fullName evidence="3">HIT domain-containing protein</fullName>
    </submittedName>
</protein>
<evidence type="ECO:0000313" key="3">
    <source>
        <dbReference type="EMBL" id="MCX5569235.1"/>
    </source>
</evidence>
<dbReference type="GO" id="GO:0003824">
    <property type="term" value="F:catalytic activity"/>
    <property type="evidence" value="ECO:0007669"/>
    <property type="project" value="InterPro"/>
</dbReference>
<dbReference type="EMBL" id="JAPKNK010000003">
    <property type="protein sequence ID" value="MCX5569235.1"/>
    <property type="molecule type" value="Genomic_DNA"/>
</dbReference>
<reference evidence="3" key="1">
    <citation type="submission" date="2022-11" db="EMBL/GenBank/DDBJ databases">
        <title>Biodiversity and phylogenetic relationships of bacteria.</title>
        <authorList>
            <person name="Machado R.A.R."/>
            <person name="Bhat A."/>
            <person name="Loulou A."/>
            <person name="Kallel S."/>
        </authorList>
    </citation>
    <scope>NUCLEOTIDE SEQUENCE</scope>
    <source>
        <strain evidence="3">K-TC2</strain>
    </source>
</reference>
<evidence type="ECO:0000256" key="1">
    <source>
        <dbReference type="PROSITE-ProRule" id="PRU00464"/>
    </source>
</evidence>